<evidence type="ECO:0000313" key="2">
    <source>
        <dbReference type="EMBL" id="CAK5264901.1"/>
    </source>
</evidence>
<evidence type="ECO:0000256" key="1">
    <source>
        <dbReference type="SAM" id="MobiDB-lite"/>
    </source>
</evidence>
<feature type="compositionally biased region" description="Polar residues" evidence="1">
    <location>
        <begin position="1"/>
        <end position="12"/>
    </location>
</feature>
<sequence>MESSGAESTMQPTAEDYLEQPGSDEKPDYDPYLIDSFEEGDLRIHRYLCHTVGMLFVEFNASIKNWSKLQRWYLTVFSGLLVLNATFASAARQSNPFLRLAIIHGIMSASGIAPLLAEHYHLSAEGTTLALSLFIVRLRRICDDCVSLTCC</sequence>
<name>A0AAD2GWG2_9AGAR</name>
<dbReference type="Proteomes" id="UP001295794">
    <property type="component" value="Unassembled WGS sequence"/>
</dbReference>
<comment type="caution">
    <text evidence="2">The sequence shown here is derived from an EMBL/GenBank/DDBJ whole genome shotgun (WGS) entry which is preliminary data.</text>
</comment>
<dbReference type="EMBL" id="CAVNYO010000074">
    <property type="protein sequence ID" value="CAK5264901.1"/>
    <property type="molecule type" value="Genomic_DNA"/>
</dbReference>
<reference evidence="2" key="1">
    <citation type="submission" date="2023-11" db="EMBL/GenBank/DDBJ databases">
        <authorList>
            <person name="De Vega J J."/>
            <person name="De Vega J J."/>
        </authorList>
    </citation>
    <scope>NUCLEOTIDE SEQUENCE</scope>
</reference>
<feature type="region of interest" description="Disordered" evidence="1">
    <location>
        <begin position="1"/>
        <end position="29"/>
    </location>
</feature>
<proteinExistence type="predicted"/>
<protein>
    <submittedName>
        <fullName evidence="2">Uncharacterized protein</fullName>
    </submittedName>
</protein>
<keyword evidence="3" id="KW-1185">Reference proteome</keyword>
<evidence type="ECO:0000313" key="3">
    <source>
        <dbReference type="Proteomes" id="UP001295794"/>
    </source>
</evidence>
<accession>A0AAD2GWG2</accession>
<dbReference type="AlphaFoldDB" id="A0AAD2GWG2"/>
<organism evidence="2 3">
    <name type="scientific">Mycena citricolor</name>
    <dbReference type="NCBI Taxonomy" id="2018698"/>
    <lineage>
        <taxon>Eukaryota</taxon>
        <taxon>Fungi</taxon>
        <taxon>Dikarya</taxon>
        <taxon>Basidiomycota</taxon>
        <taxon>Agaricomycotina</taxon>
        <taxon>Agaricomycetes</taxon>
        <taxon>Agaricomycetidae</taxon>
        <taxon>Agaricales</taxon>
        <taxon>Marasmiineae</taxon>
        <taxon>Mycenaceae</taxon>
        <taxon>Mycena</taxon>
    </lineage>
</organism>
<gene>
    <name evidence="2" type="ORF">MYCIT1_LOCUS5461</name>
</gene>